<feature type="transmembrane region" description="Helical" evidence="2">
    <location>
        <begin position="186"/>
        <end position="208"/>
    </location>
</feature>
<feature type="region of interest" description="Disordered" evidence="1">
    <location>
        <begin position="216"/>
        <end position="242"/>
    </location>
</feature>
<keyword evidence="2" id="KW-1133">Transmembrane helix</keyword>
<dbReference type="AlphaFoldDB" id="A0A8J5IVW9"/>
<gene>
    <name evidence="3" type="ORF">JG688_00014197</name>
</gene>
<keyword evidence="2" id="KW-0472">Membrane</keyword>
<comment type="caution">
    <text evidence="3">The sequence shown here is derived from an EMBL/GenBank/DDBJ whole genome shotgun (WGS) entry which is preliminary data.</text>
</comment>
<evidence type="ECO:0000256" key="1">
    <source>
        <dbReference type="SAM" id="MobiDB-lite"/>
    </source>
</evidence>
<evidence type="ECO:0000313" key="4">
    <source>
        <dbReference type="Proteomes" id="UP000709295"/>
    </source>
</evidence>
<keyword evidence="4" id="KW-1185">Reference proteome</keyword>
<protein>
    <submittedName>
        <fullName evidence="3">Uncharacterized protein</fullName>
    </submittedName>
</protein>
<name>A0A8J5IVW9_9STRA</name>
<sequence length="255" mass="27420">MLVEHITWGVIQRFQAEVRSGDPAQMWSAVRSEHGKVAAYISDVLRLGRMLHENGEVMDDQGLADVLLSIAVDVYPPSCATQSLYRTTYQAQITLATSNEVESNEEAVKALVNVLFTSSLSIEEVVVPRVADGSGARRNIETLNVMLTPRNTGAAVNTEAVSGSAGQHANKPLVLVTKKFKVVIKLFALVITVLVLATKWLVLMMYTLGLQPPVQAPSGAEVTTGTPLGEDTEEKSSGISSPSVMPYNVCTFTSS</sequence>
<accession>A0A8J5IVW9</accession>
<reference evidence="3" key="1">
    <citation type="submission" date="2021-01" db="EMBL/GenBank/DDBJ databases">
        <title>Phytophthora aleatoria, a newly-described species from Pinus radiata is distinct from Phytophthora cactorum isolates based on comparative genomics.</title>
        <authorList>
            <person name="Mcdougal R."/>
            <person name="Panda P."/>
            <person name="Williams N."/>
            <person name="Studholme D.J."/>
        </authorList>
    </citation>
    <scope>NUCLEOTIDE SEQUENCE</scope>
    <source>
        <strain evidence="3">NZFS 4037</strain>
    </source>
</reference>
<proteinExistence type="predicted"/>
<dbReference type="Proteomes" id="UP000709295">
    <property type="component" value="Unassembled WGS sequence"/>
</dbReference>
<organism evidence="3 4">
    <name type="scientific">Phytophthora aleatoria</name>
    <dbReference type="NCBI Taxonomy" id="2496075"/>
    <lineage>
        <taxon>Eukaryota</taxon>
        <taxon>Sar</taxon>
        <taxon>Stramenopiles</taxon>
        <taxon>Oomycota</taxon>
        <taxon>Peronosporomycetes</taxon>
        <taxon>Peronosporales</taxon>
        <taxon>Peronosporaceae</taxon>
        <taxon>Phytophthora</taxon>
    </lineage>
</organism>
<keyword evidence="2" id="KW-0812">Transmembrane</keyword>
<dbReference type="EMBL" id="JAENGY010001314">
    <property type="protein sequence ID" value="KAG6950340.1"/>
    <property type="molecule type" value="Genomic_DNA"/>
</dbReference>
<evidence type="ECO:0000256" key="2">
    <source>
        <dbReference type="SAM" id="Phobius"/>
    </source>
</evidence>
<evidence type="ECO:0000313" key="3">
    <source>
        <dbReference type="EMBL" id="KAG6950340.1"/>
    </source>
</evidence>